<keyword evidence="12" id="KW-0732">Signal</keyword>
<dbReference type="GO" id="GO:0005509">
    <property type="term" value="F:calcium ion binding"/>
    <property type="evidence" value="ECO:0007669"/>
    <property type="project" value="UniProtKB-UniRule"/>
</dbReference>
<dbReference type="PRINTS" id="PR00205">
    <property type="entry name" value="CADHERIN"/>
</dbReference>
<feature type="domain" description="Cadherin" evidence="13">
    <location>
        <begin position="51"/>
        <end position="133"/>
    </location>
</feature>
<keyword evidence="4 9" id="KW-0106">Calcium</keyword>
<dbReference type="EMBL" id="CAJNON010000175">
    <property type="protein sequence ID" value="CAF1069127.1"/>
    <property type="molecule type" value="Genomic_DNA"/>
</dbReference>
<feature type="transmembrane region" description="Helical" evidence="11">
    <location>
        <begin position="753"/>
        <end position="774"/>
    </location>
</feature>
<dbReference type="GO" id="GO:0005911">
    <property type="term" value="C:cell-cell junction"/>
    <property type="evidence" value="ECO:0007669"/>
    <property type="project" value="TreeGrafter"/>
</dbReference>
<feature type="domain" description="Cadherin" evidence="13">
    <location>
        <begin position="357"/>
        <end position="462"/>
    </location>
</feature>
<evidence type="ECO:0000256" key="7">
    <source>
        <dbReference type="ARBA" id="ARBA00023136"/>
    </source>
</evidence>
<accession>A0A814LSH1</accession>
<evidence type="ECO:0000313" key="14">
    <source>
        <dbReference type="EMBL" id="CAF1069127.1"/>
    </source>
</evidence>
<evidence type="ECO:0000256" key="1">
    <source>
        <dbReference type="ARBA" id="ARBA00004167"/>
    </source>
</evidence>
<evidence type="ECO:0000256" key="10">
    <source>
        <dbReference type="SAM" id="MobiDB-lite"/>
    </source>
</evidence>
<evidence type="ECO:0000256" key="5">
    <source>
        <dbReference type="ARBA" id="ARBA00022889"/>
    </source>
</evidence>
<dbReference type="Gene3D" id="2.60.40.60">
    <property type="entry name" value="Cadherins"/>
    <property type="match status" value="6"/>
</dbReference>
<evidence type="ECO:0000256" key="8">
    <source>
        <dbReference type="ARBA" id="ARBA00023180"/>
    </source>
</evidence>
<dbReference type="InterPro" id="IPR015919">
    <property type="entry name" value="Cadherin-like_sf"/>
</dbReference>
<evidence type="ECO:0000313" key="15">
    <source>
        <dbReference type="Proteomes" id="UP000663891"/>
    </source>
</evidence>
<dbReference type="FunFam" id="2.60.40.60:FF:000002">
    <property type="entry name" value="Protocadherin alpha 2"/>
    <property type="match status" value="1"/>
</dbReference>
<evidence type="ECO:0000256" key="9">
    <source>
        <dbReference type="PROSITE-ProRule" id="PRU00043"/>
    </source>
</evidence>
<name>A0A814LSH1_9BILA</name>
<dbReference type="GO" id="GO:0016020">
    <property type="term" value="C:membrane"/>
    <property type="evidence" value="ECO:0007669"/>
    <property type="project" value="UniProtKB-SubCell"/>
</dbReference>
<comment type="subcellular location">
    <subcellularLocation>
        <location evidence="1">Membrane</location>
        <topology evidence="1">Single-pass membrane protein</topology>
    </subcellularLocation>
</comment>
<dbReference type="Proteomes" id="UP000663891">
    <property type="component" value="Unassembled WGS sequence"/>
</dbReference>
<keyword evidence="8" id="KW-0325">Glycoprotein</keyword>
<dbReference type="InterPro" id="IPR002126">
    <property type="entry name" value="Cadherin-like_dom"/>
</dbReference>
<keyword evidence="7 11" id="KW-0472">Membrane</keyword>
<reference evidence="14" key="1">
    <citation type="submission" date="2021-02" db="EMBL/GenBank/DDBJ databases">
        <authorList>
            <person name="Nowell W R."/>
        </authorList>
    </citation>
    <scope>NUCLEOTIDE SEQUENCE</scope>
</reference>
<keyword evidence="3" id="KW-0677">Repeat</keyword>
<dbReference type="AlphaFoldDB" id="A0A814LSH1"/>
<dbReference type="PROSITE" id="PS50268">
    <property type="entry name" value="CADHERIN_2"/>
    <property type="match status" value="5"/>
</dbReference>
<gene>
    <name evidence="14" type="ORF">VCS650_LOCUS18379</name>
</gene>
<evidence type="ECO:0000256" key="12">
    <source>
        <dbReference type="SAM" id="SignalP"/>
    </source>
</evidence>
<keyword evidence="6 11" id="KW-1133">Transmembrane helix</keyword>
<organism evidence="14 15">
    <name type="scientific">Adineta steineri</name>
    <dbReference type="NCBI Taxonomy" id="433720"/>
    <lineage>
        <taxon>Eukaryota</taxon>
        <taxon>Metazoa</taxon>
        <taxon>Spiralia</taxon>
        <taxon>Gnathifera</taxon>
        <taxon>Rotifera</taxon>
        <taxon>Eurotatoria</taxon>
        <taxon>Bdelloidea</taxon>
        <taxon>Adinetida</taxon>
        <taxon>Adinetidae</taxon>
        <taxon>Adineta</taxon>
    </lineage>
</organism>
<dbReference type="SMART" id="SM00112">
    <property type="entry name" value="CA"/>
    <property type="match status" value="4"/>
</dbReference>
<keyword evidence="5" id="KW-0130">Cell adhesion</keyword>
<evidence type="ECO:0000256" key="3">
    <source>
        <dbReference type="ARBA" id="ARBA00022737"/>
    </source>
</evidence>
<evidence type="ECO:0000256" key="4">
    <source>
        <dbReference type="ARBA" id="ARBA00022837"/>
    </source>
</evidence>
<feature type="domain" description="Cadherin" evidence="13">
    <location>
        <begin position="129"/>
        <end position="234"/>
    </location>
</feature>
<evidence type="ECO:0000256" key="2">
    <source>
        <dbReference type="ARBA" id="ARBA00022692"/>
    </source>
</evidence>
<dbReference type="PANTHER" id="PTHR24025:SF31">
    <property type="entry name" value="NEURAL-CADHERIN"/>
    <property type="match status" value="1"/>
</dbReference>
<feature type="region of interest" description="Disordered" evidence="10">
    <location>
        <begin position="814"/>
        <end position="836"/>
    </location>
</feature>
<sequence length="851" mass="98717">MSRLWLWFIVNITIIQARYIRLPTVNCSESSPIGTSITQLLDVLPLSNWEFTFLTQTSLKTYFLLDNLKGTITIKRLLDRENLCHLNLCSCSNECLIKLEINAISDIYTHLLSLPIIIFDENDNYCYFSNEIFHLNISENIRINTRIILPLAYDPDLTPNNIQSYYFQTNNYTEFYLDNHLTPSIIIIKELDRELIDKYDFNFCAYEGINEHKRSCCTKIIIKITDINDNSAKFQYNQRLPFIINVSELTTINTELIQMKAFDPDEGLNGQIEYSFSKWTLLDKTIQHIFYLDSNNGSIILLKQLDYEKRNNYELQIQAKDLGPNAIPTYATVIIQIIDENDCIPEIYTFSPPDIPLINNTIINIFENISLNTPILYLTVSDCDTGENGRVTIELISSNSIVELQNIDNNTSILLTNTLFDREEKSSHTFSIIIYDHGKPPHSLINTFDLHLMDINDCFPYFNSSINYTFLINENNKENSLLHTIQAYDLDENDQITFDLKFSNQHDKNLFYINQQNQLIIRKSLDYEHQSFYYFTLIAQDLIGHQTLIPIYIYLNDLNDNPVKFLKNFTQLKIQDNQPSGTFLTHIQAEDKDKTYPIMYYIHPFDLNYIQNFLELNPNGSLYTKIKFDSKQITKLHFRIIANDSLYIDMITIEILISYKPILKTSSPYCFVIQNRDYIRIQLESYNNVSFSIRNPSSTDLKLFSNGTLIVKSLIRKYSFDIYLEDNSSSSIFTNFKLSIQPDCGNHIFNEQMIIICLIFLIIIIILIIIYLCLQQKQVLNKQINITPSSSLNDTLFFSSSPSPQFTAMTIISSPSSSSSTHQQTNQSSSLSSSTSSTYIKMSRSFDDDMI</sequence>
<keyword evidence="2 11" id="KW-0812">Transmembrane</keyword>
<dbReference type="SUPFAM" id="SSF49313">
    <property type="entry name" value="Cadherin-like"/>
    <property type="match status" value="6"/>
</dbReference>
<feature type="chain" id="PRO_5032644276" description="Cadherin domain-containing protein" evidence="12">
    <location>
        <begin position="18"/>
        <end position="851"/>
    </location>
</feature>
<proteinExistence type="predicted"/>
<feature type="signal peptide" evidence="12">
    <location>
        <begin position="1"/>
        <end position="17"/>
    </location>
</feature>
<evidence type="ECO:0000259" key="13">
    <source>
        <dbReference type="PROSITE" id="PS50268"/>
    </source>
</evidence>
<protein>
    <recommendedName>
        <fullName evidence="13">Cadherin domain-containing protein</fullName>
    </recommendedName>
</protein>
<dbReference type="InterPro" id="IPR050971">
    <property type="entry name" value="Cadherin-domain_protein"/>
</dbReference>
<dbReference type="GO" id="GO:0007156">
    <property type="term" value="P:homophilic cell adhesion via plasma membrane adhesion molecules"/>
    <property type="evidence" value="ECO:0007669"/>
    <property type="project" value="InterPro"/>
</dbReference>
<feature type="domain" description="Cadherin" evidence="13">
    <location>
        <begin position="238"/>
        <end position="347"/>
    </location>
</feature>
<feature type="domain" description="Cadherin" evidence="13">
    <location>
        <begin position="464"/>
        <end position="565"/>
    </location>
</feature>
<dbReference type="OrthoDB" id="6252479at2759"/>
<dbReference type="PANTHER" id="PTHR24025">
    <property type="entry name" value="DESMOGLEIN FAMILY MEMBER"/>
    <property type="match status" value="1"/>
</dbReference>
<dbReference type="Pfam" id="PF00028">
    <property type="entry name" value="Cadherin"/>
    <property type="match status" value="3"/>
</dbReference>
<evidence type="ECO:0000256" key="11">
    <source>
        <dbReference type="SAM" id="Phobius"/>
    </source>
</evidence>
<dbReference type="CDD" id="cd11304">
    <property type="entry name" value="Cadherin_repeat"/>
    <property type="match status" value="4"/>
</dbReference>
<evidence type="ECO:0000256" key="6">
    <source>
        <dbReference type="ARBA" id="ARBA00022989"/>
    </source>
</evidence>
<comment type="caution">
    <text evidence="14">The sequence shown here is derived from an EMBL/GenBank/DDBJ whole genome shotgun (WGS) entry which is preliminary data.</text>
</comment>